<dbReference type="Pfam" id="PF13480">
    <property type="entry name" value="Acetyltransf_6"/>
    <property type="match status" value="1"/>
</dbReference>
<dbReference type="EMBL" id="FOCX01000019">
    <property type="protein sequence ID" value="SEO78572.1"/>
    <property type="molecule type" value="Genomic_DNA"/>
</dbReference>
<dbReference type="RefSeq" id="WP_092662418.1">
    <property type="nucleotide sequence ID" value="NZ_FOCX01000019.1"/>
</dbReference>
<dbReference type="AlphaFoldDB" id="A0A1H8SIS6"/>
<dbReference type="InterPro" id="IPR050644">
    <property type="entry name" value="PG_Glycine_Bridge_Synth"/>
</dbReference>
<dbReference type="InterPro" id="IPR038740">
    <property type="entry name" value="BioF2-like_GNAT_dom"/>
</dbReference>
<organism evidence="2 3">
    <name type="scientific">Halorientalis persicus</name>
    <dbReference type="NCBI Taxonomy" id="1367881"/>
    <lineage>
        <taxon>Archaea</taxon>
        <taxon>Methanobacteriati</taxon>
        <taxon>Methanobacteriota</taxon>
        <taxon>Stenosarchaea group</taxon>
        <taxon>Halobacteria</taxon>
        <taxon>Halobacteriales</taxon>
        <taxon>Haloarculaceae</taxon>
        <taxon>Halorientalis</taxon>
    </lineage>
</organism>
<evidence type="ECO:0000259" key="1">
    <source>
        <dbReference type="Pfam" id="PF13480"/>
    </source>
</evidence>
<reference evidence="3" key="1">
    <citation type="submission" date="2016-10" db="EMBL/GenBank/DDBJ databases">
        <authorList>
            <person name="Varghese N."/>
            <person name="Submissions S."/>
        </authorList>
    </citation>
    <scope>NUCLEOTIDE SEQUENCE [LARGE SCALE GENOMIC DNA]</scope>
    <source>
        <strain evidence="3">IBRC-M 10043</strain>
    </source>
</reference>
<protein>
    <submittedName>
        <fullName evidence="2">Acetyltransferase (GNAT) domain-containing protein</fullName>
    </submittedName>
</protein>
<dbReference type="GO" id="GO:0016740">
    <property type="term" value="F:transferase activity"/>
    <property type="evidence" value="ECO:0007669"/>
    <property type="project" value="UniProtKB-KW"/>
</dbReference>
<dbReference type="SUPFAM" id="SSF55729">
    <property type="entry name" value="Acyl-CoA N-acyltransferases (Nat)"/>
    <property type="match status" value="1"/>
</dbReference>
<proteinExistence type="predicted"/>
<evidence type="ECO:0000313" key="2">
    <source>
        <dbReference type="EMBL" id="SEO78572.1"/>
    </source>
</evidence>
<sequence length="336" mass="38176">MRVEPIEIDEWESVLPDAGFEVFHAPAALEVLGEHVDGDLRLFAGYKGDQPVGLMPVVVAERLFSTLVFSPPPGMSVSRLGPVLMPQSPKRRKQEKVNRRFTEAVLEEIESDSPLELFRMICNTTYADPRPFRWQDFDLGTQFTYQLDLAGRDPESVRKDFSKSLRRDVRDAEDLDVTVERGDRNDARAIYEQTRARYEEQGRNYPLSWAYVSDLVASLLETGRARIYVARDASGQFLTGITVLYSNDAAYFWQGGTRTVHDGVGLNSLLHWRIIEDIIDDPPRESVTTYDLMGANTERLCQYKSKFGAELVPYYVVESGGRTMALAKKTYQALVR</sequence>
<dbReference type="InterPro" id="IPR016181">
    <property type="entry name" value="Acyl_CoA_acyltransferase"/>
</dbReference>
<name>A0A1H8SIS6_9EURY</name>
<dbReference type="OrthoDB" id="140543at2157"/>
<dbReference type="PANTHER" id="PTHR36174:SF1">
    <property type="entry name" value="LIPID II:GLYCINE GLYCYLTRANSFERASE"/>
    <property type="match status" value="1"/>
</dbReference>
<keyword evidence="3" id="KW-1185">Reference proteome</keyword>
<evidence type="ECO:0000313" key="3">
    <source>
        <dbReference type="Proteomes" id="UP000198775"/>
    </source>
</evidence>
<dbReference type="PANTHER" id="PTHR36174">
    <property type="entry name" value="LIPID II:GLYCINE GLYCYLTRANSFERASE"/>
    <property type="match status" value="1"/>
</dbReference>
<feature type="domain" description="BioF2-like acetyltransferase" evidence="1">
    <location>
        <begin position="161"/>
        <end position="304"/>
    </location>
</feature>
<keyword evidence="2" id="KW-0808">Transferase</keyword>
<gene>
    <name evidence="2" type="ORF">SAMN05216388_101952</name>
</gene>
<dbReference type="Gene3D" id="3.40.630.30">
    <property type="match status" value="1"/>
</dbReference>
<dbReference type="Proteomes" id="UP000198775">
    <property type="component" value="Unassembled WGS sequence"/>
</dbReference>
<accession>A0A1H8SIS6</accession>